<dbReference type="PANTHER" id="PTHR47706">
    <property type="entry name" value="NMRA-LIKE FAMILY PROTEIN"/>
    <property type="match status" value="1"/>
</dbReference>
<accession>A0A1L9U1W8</accession>
<dbReference type="Proteomes" id="UP000184499">
    <property type="component" value="Unassembled WGS sequence"/>
</dbReference>
<dbReference type="SUPFAM" id="SSF51735">
    <property type="entry name" value="NAD(P)-binding Rossmann-fold domains"/>
    <property type="match status" value="1"/>
</dbReference>
<evidence type="ECO:0000313" key="6">
    <source>
        <dbReference type="Proteomes" id="UP000184499"/>
    </source>
</evidence>
<dbReference type="InterPro" id="IPR036291">
    <property type="entry name" value="NAD(P)-bd_dom_sf"/>
</dbReference>
<reference evidence="6" key="1">
    <citation type="journal article" date="2017" name="Genome Biol.">
        <title>Comparative genomics reveals high biological diversity and specific adaptations in the industrially and medically important fungal genus Aspergillus.</title>
        <authorList>
            <person name="de Vries R.P."/>
            <person name="Riley R."/>
            <person name="Wiebenga A."/>
            <person name="Aguilar-Osorio G."/>
            <person name="Amillis S."/>
            <person name="Uchima C.A."/>
            <person name="Anderluh G."/>
            <person name="Asadollahi M."/>
            <person name="Askin M."/>
            <person name="Barry K."/>
            <person name="Battaglia E."/>
            <person name="Bayram O."/>
            <person name="Benocci T."/>
            <person name="Braus-Stromeyer S.A."/>
            <person name="Caldana C."/>
            <person name="Canovas D."/>
            <person name="Cerqueira G.C."/>
            <person name="Chen F."/>
            <person name="Chen W."/>
            <person name="Choi C."/>
            <person name="Clum A."/>
            <person name="Dos Santos R.A."/>
            <person name="Damasio A.R."/>
            <person name="Diallinas G."/>
            <person name="Emri T."/>
            <person name="Fekete E."/>
            <person name="Flipphi M."/>
            <person name="Freyberg S."/>
            <person name="Gallo A."/>
            <person name="Gournas C."/>
            <person name="Habgood R."/>
            <person name="Hainaut M."/>
            <person name="Harispe M.L."/>
            <person name="Henrissat B."/>
            <person name="Hilden K.S."/>
            <person name="Hope R."/>
            <person name="Hossain A."/>
            <person name="Karabika E."/>
            <person name="Karaffa L."/>
            <person name="Karanyi Z."/>
            <person name="Krasevec N."/>
            <person name="Kuo A."/>
            <person name="Kusch H."/>
            <person name="LaButti K."/>
            <person name="Lagendijk E.L."/>
            <person name="Lapidus A."/>
            <person name="Levasseur A."/>
            <person name="Lindquist E."/>
            <person name="Lipzen A."/>
            <person name="Logrieco A.F."/>
            <person name="MacCabe A."/>
            <person name="Maekelae M.R."/>
            <person name="Malavazi I."/>
            <person name="Melin P."/>
            <person name="Meyer V."/>
            <person name="Mielnichuk N."/>
            <person name="Miskei M."/>
            <person name="Molnar A.P."/>
            <person name="Mule G."/>
            <person name="Ngan C.Y."/>
            <person name="Orejas M."/>
            <person name="Orosz E."/>
            <person name="Ouedraogo J.P."/>
            <person name="Overkamp K.M."/>
            <person name="Park H.-S."/>
            <person name="Perrone G."/>
            <person name="Piumi F."/>
            <person name="Punt P.J."/>
            <person name="Ram A.F."/>
            <person name="Ramon A."/>
            <person name="Rauscher S."/>
            <person name="Record E."/>
            <person name="Riano-Pachon D.M."/>
            <person name="Robert V."/>
            <person name="Roehrig J."/>
            <person name="Ruller R."/>
            <person name="Salamov A."/>
            <person name="Salih N.S."/>
            <person name="Samson R.A."/>
            <person name="Sandor E."/>
            <person name="Sanguinetti M."/>
            <person name="Schuetze T."/>
            <person name="Sepcic K."/>
            <person name="Shelest E."/>
            <person name="Sherlock G."/>
            <person name="Sophianopoulou V."/>
            <person name="Squina F.M."/>
            <person name="Sun H."/>
            <person name="Susca A."/>
            <person name="Todd R.B."/>
            <person name="Tsang A."/>
            <person name="Unkles S.E."/>
            <person name="van de Wiele N."/>
            <person name="van Rossen-Uffink D."/>
            <person name="Oliveira J.V."/>
            <person name="Vesth T.C."/>
            <person name="Visser J."/>
            <person name="Yu J.-H."/>
            <person name="Zhou M."/>
            <person name="Andersen M.R."/>
            <person name="Archer D.B."/>
            <person name="Baker S.E."/>
            <person name="Benoit I."/>
            <person name="Brakhage A.A."/>
            <person name="Braus G.H."/>
            <person name="Fischer R."/>
            <person name="Frisvad J.C."/>
            <person name="Goldman G.H."/>
            <person name="Houbraken J."/>
            <person name="Oakley B."/>
            <person name="Pocsi I."/>
            <person name="Scazzocchio C."/>
            <person name="Seiboth B."/>
            <person name="vanKuyk P.A."/>
            <person name="Wortman J."/>
            <person name="Dyer P.S."/>
            <person name="Grigoriev I.V."/>
        </authorList>
    </citation>
    <scope>NUCLEOTIDE SEQUENCE [LARGE SCALE GENOMIC DNA]</scope>
    <source>
        <strain evidence="6">CBS 101740 / IMI 381727 / IBT 21946</strain>
    </source>
</reference>
<evidence type="ECO:0000256" key="3">
    <source>
        <dbReference type="ARBA" id="ARBA00023002"/>
    </source>
</evidence>
<evidence type="ECO:0000259" key="4">
    <source>
        <dbReference type="Pfam" id="PF13460"/>
    </source>
</evidence>
<dbReference type="AlphaFoldDB" id="A0A1L9U1W8"/>
<dbReference type="OMA" id="HPAKDPM"/>
<keyword evidence="2" id="KW-0521">NADP</keyword>
<sequence>MALTVGIAGITGKFSRLVLKNLLQSHPEARIRGFCRNAAKFPDHLRSSDRITIIQGDAMSLDDCRKFVRGSDVIICGYLGDNDFMINAQKILIDACDLEAIPRYIASDYCLDFTKLELGQHPAKDPMKLVKSHLESKSTVHGVHVLIGAFMETFWSAYFGVFDPATLTFSYWGEGDEVWESTTYGTAAEYVAAVAADPQAVGMQHFLGDRKSIRQIADEFAEVYDRKPQLVRLGSKDELYQKMHDIYDKDPGNIYAYLALFYQYYCINGQTYLKKYLDNSKYPSVKAVTFKQFMQSHTVESLSASYQNAGSDV</sequence>
<comment type="similarity">
    <text evidence="1">Belongs to the NmrA-type oxidoreductase family. Isoflavone reductase subfamily.</text>
</comment>
<evidence type="ECO:0000256" key="2">
    <source>
        <dbReference type="ARBA" id="ARBA00022857"/>
    </source>
</evidence>
<dbReference type="InterPro" id="IPR051609">
    <property type="entry name" value="NmrA/Isoflavone_reductase-like"/>
</dbReference>
<evidence type="ECO:0000313" key="5">
    <source>
        <dbReference type="EMBL" id="OJJ65642.1"/>
    </source>
</evidence>
<dbReference type="InterPro" id="IPR016040">
    <property type="entry name" value="NAD(P)-bd_dom"/>
</dbReference>
<keyword evidence="3" id="KW-0560">Oxidoreductase</keyword>
<gene>
    <name evidence="5" type="ORF">ASPBRDRAFT_164851</name>
</gene>
<keyword evidence="6" id="KW-1185">Reference proteome</keyword>
<dbReference type="VEuPathDB" id="FungiDB:ASPBRDRAFT_164851"/>
<evidence type="ECO:0000256" key="1">
    <source>
        <dbReference type="ARBA" id="ARBA00005725"/>
    </source>
</evidence>
<proteinExistence type="inferred from homology"/>
<dbReference type="GO" id="GO:0016491">
    <property type="term" value="F:oxidoreductase activity"/>
    <property type="evidence" value="ECO:0007669"/>
    <property type="project" value="UniProtKB-KW"/>
</dbReference>
<organism evidence="5 6">
    <name type="scientific">Aspergillus brasiliensis (strain CBS 101740 / IMI 381727 / IBT 21946)</name>
    <dbReference type="NCBI Taxonomy" id="767769"/>
    <lineage>
        <taxon>Eukaryota</taxon>
        <taxon>Fungi</taxon>
        <taxon>Dikarya</taxon>
        <taxon>Ascomycota</taxon>
        <taxon>Pezizomycotina</taxon>
        <taxon>Eurotiomycetes</taxon>
        <taxon>Eurotiomycetidae</taxon>
        <taxon>Eurotiales</taxon>
        <taxon>Aspergillaceae</taxon>
        <taxon>Aspergillus</taxon>
        <taxon>Aspergillus subgen. Circumdati</taxon>
    </lineage>
</organism>
<dbReference type="Gene3D" id="3.90.25.10">
    <property type="entry name" value="UDP-galactose 4-epimerase, domain 1"/>
    <property type="match status" value="1"/>
</dbReference>
<dbReference type="OrthoDB" id="419598at2759"/>
<feature type="domain" description="NAD(P)-binding" evidence="4">
    <location>
        <begin position="9"/>
        <end position="107"/>
    </location>
</feature>
<name>A0A1L9U1W8_ASPBC</name>
<dbReference type="GeneID" id="93572036"/>
<dbReference type="Gene3D" id="3.40.50.720">
    <property type="entry name" value="NAD(P)-binding Rossmann-like Domain"/>
    <property type="match status" value="1"/>
</dbReference>
<dbReference type="STRING" id="767769.A0A1L9U1W8"/>
<dbReference type="PANTHER" id="PTHR47706:SF9">
    <property type="entry name" value="NMRA-LIKE DOMAIN-CONTAINING PROTEIN-RELATED"/>
    <property type="match status" value="1"/>
</dbReference>
<dbReference type="Pfam" id="PF13460">
    <property type="entry name" value="NAD_binding_10"/>
    <property type="match status" value="1"/>
</dbReference>
<dbReference type="EMBL" id="KV878714">
    <property type="protein sequence ID" value="OJJ65642.1"/>
    <property type="molecule type" value="Genomic_DNA"/>
</dbReference>
<protein>
    <recommendedName>
        <fullName evidence="4">NAD(P)-binding domain-containing protein</fullName>
    </recommendedName>
</protein>
<dbReference type="RefSeq" id="XP_067472893.1">
    <property type="nucleotide sequence ID" value="XM_067619548.1"/>
</dbReference>